<evidence type="ECO:0000256" key="3">
    <source>
        <dbReference type="ARBA" id="ARBA00023163"/>
    </source>
</evidence>
<dbReference type="PROSITE" id="PS50977">
    <property type="entry name" value="HTH_TETR_2"/>
    <property type="match status" value="1"/>
</dbReference>
<dbReference type="GO" id="GO:0000976">
    <property type="term" value="F:transcription cis-regulatory region binding"/>
    <property type="evidence" value="ECO:0007669"/>
    <property type="project" value="TreeGrafter"/>
</dbReference>
<evidence type="ECO:0000256" key="2">
    <source>
        <dbReference type="ARBA" id="ARBA00023125"/>
    </source>
</evidence>
<dbReference type="PANTHER" id="PTHR30055:SF234">
    <property type="entry name" value="HTH-TYPE TRANSCRIPTIONAL REGULATOR BETI"/>
    <property type="match status" value="1"/>
</dbReference>
<dbReference type="PANTHER" id="PTHR30055">
    <property type="entry name" value="HTH-TYPE TRANSCRIPTIONAL REGULATOR RUTR"/>
    <property type="match status" value="1"/>
</dbReference>
<evidence type="ECO:0000256" key="1">
    <source>
        <dbReference type="ARBA" id="ARBA00023015"/>
    </source>
</evidence>
<comment type="caution">
    <text evidence="6">The sequence shown here is derived from an EMBL/GenBank/DDBJ whole genome shotgun (WGS) entry which is preliminary data.</text>
</comment>
<dbReference type="GO" id="GO:0003700">
    <property type="term" value="F:DNA-binding transcription factor activity"/>
    <property type="evidence" value="ECO:0007669"/>
    <property type="project" value="TreeGrafter"/>
</dbReference>
<dbReference type="SUPFAM" id="SSF46689">
    <property type="entry name" value="Homeodomain-like"/>
    <property type="match status" value="1"/>
</dbReference>
<dbReference type="InterPro" id="IPR009057">
    <property type="entry name" value="Homeodomain-like_sf"/>
</dbReference>
<accession>N4WBA5</accession>
<feature type="DNA-binding region" description="H-T-H motif" evidence="4">
    <location>
        <begin position="30"/>
        <end position="49"/>
    </location>
</feature>
<keyword evidence="2 4" id="KW-0238">DNA-binding</keyword>
<name>N4WBA5_9BACI</name>
<dbReference type="Proteomes" id="UP000012283">
    <property type="component" value="Unassembled WGS sequence"/>
</dbReference>
<proteinExistence type="predicted"/>
<dbReference type="STRING" id="1308866.J416_06063"/>
<dbReference type="EMBL" id="APML01000019">
    <property type="protein sequence ID" value="ENH97553.1"/>
    <property type="molecule type" value="Genomic_DNA"/>
</dbReference>
<dbReference type="eggNOG" id="COG1309">
    <property type="taxonomic scope" value="Bacteria"/>
</dbReference>
<evidence type="ECO:0000313" key="7">
    <source>
        <dbReference type="Proteomes" id="UP000012283"/>
    </source>
</evidence>
<evidence type="ECO:0000313" key="6">
    <source>
        <dbReference type="EMBL" id="ENH97553.1"/>
    </source>
</evidence>
<dbReference type="SUPFAM" id="SSF48498">
    <property type="entry name" value="Tetracyclin repressor-like, C-terminal domain"/>
    <property type="match status" value="1"/>
</dbReference>
<dbReference type="AlphaFoldDB" id="N4WBA5"/>
<keyword evidence="3" id="KW-0804">Transcription</keyword>
<dbReference type="InterPro" id="IPR001647">
    <property type="entry name" value="HTH_TetR"/>
</dbReference>
<dbReference type="Gene3D" id="1.10.357.10">
    <property type="entry name" value="Tetracycline Repressor, domain 2"/>
    <property type="match status" value="1"/>
</dbReference>
<dbReference type="PATRIC" id="fig|1308866.3.peg.1229"/>
<feature type="domain" description="HTH tetR-type" evidence="5">
    <location>
        <begin position="7"/>
        <end position="67"/>
    </location>
</feature>
<dbReference type="RefSeq" id="WP_003466634.1">
    <property type="nucleotide sequence ID" value="NZ_APML01000019.1"/>
</dbReference>
<evidence type="ECO:0000256" key="4">
    <source>
        <dbReference type="PROSITE-ProRule" id="PRU00335"/>
    </source>
</evidence>
<keyword evidence="7" id="KW-1185">Reference proteome</keyword>
<organism evidence="6 7">
    <name type="scientific">Gracilibacillus halophilus YIM-C55.5</name>
    <dbReference type="NCBI Taxonomy" id="1308866"/>
    <lineage>
        <taxon>Bacteria</taxon>
        <taxon>Bacillati</taxon>
        <taxon>Bacillota</taxon>
        <taxon>Bacilli</taxon>
        <taxon>Bacillales</taxon>
        <taxon>Bacillaceae</taxon>
        <taxon>Gracilibacillus</taxon>
    </lineage>
</organism>
<sequence>MPLNKTTKKKENILNAASTIVLEDGVSQLTLEGVADKAGVSKGGLLYHFSNKDALIEGMVADWSESYFQDIRDMAYADDNHEGKWTKAYVKKTFYDSDHNKQMNSAIMAAMFLNPELLEEFRRQYDLLIEELMDDGIDPIHATIARLATDGLWYSEILGLDQLNEGFKKQILYKLSEIIEEGK</sequence>
<protein>
    <submittedName>
        <fullName evidence="6">Regulatory protein TetR</fullName>
    </submittedName>
</protein>
<dbReference type="InterPro" id="IPR050109">
    <property type="entry name" value="HTH-type_TetR-like_transc_reg"/>
</dbReference>
<dbReference type="Pfam" id="PF17937">
    <property type="entry name" value="TetR_C_28"/>
    <property type="match status" value="1"/>
</dbReference>
<dbReference type="PRINTS" id="PR00455">
    <property type="entry name" value="HTHTETR"/>
</dbReference>
<dbReference type="InterPro" id="IPR036271">
    <property type="entry name" value="Tet_transcr_reg_TetR-rel_C_sf"/>
</dbReference>
<reference evidence="6 7" key="1">
    <citation type="submission" date="2013-03" db="EMBL/GenBank/DDBJ databases">
        <title>Draft genome sequence of Gracibacillus halophilus YIM-C55.5, a moderately halophilic and thermophilic organism from the Xiaochaidamu salt lake.</title>
        <authorList>
            <person name="Sugumar T."/>
            <person name="Polireddy D.R."/>
            <person name="Antony A."/>
            <person name="Madhava Y.R."/>
            <person name="Sivakumar N."/>
        </authorList>
    </citation>
    <scope>NUCLEOTIDE SEQUENCE [LARGE SCALE GENOMIC DNA]</scope>
    <source>
        <strain evidence="6 7">YIM-C55.5</strain>
    </source>
</reference>
<gene>
    <name evidence="6" type="ORF">J416_06063</name>
</gene>
<keyword evidence="1" id="KW-0805">Transcription regulation</keyword>
<evidence type="ECO:0000259" key="5">
    <source>
        <dbReference type="PROSITE" id="PS50977"/>
    </source>
</evidence>
<dbReference type="Pfam" id="PF00440">
    <property type="entry name" value="TetR_N"/>
    <property type="match status" value="1"/>
</dbReference>
<dbReference type="InterPro" id="IPR041479">
    <property type="entry name" value="TetR_CgmR_C"/>
</dbReference>